<dbReference type="Proteomes" id="UP000016600">
    <property type="component" value="Unassembled WGS sequence"/>
</dbReference>
<dbReference type="PATRIC" id="fig|1081904.3.peg.1149"/>
<dbReference type="PANTHER" id="PTHR45947:SF3">
    <property type="entry name" value="SULFOQUINOVOSYL TRANSFERASE SQD2"/>
    <property type="match status" value="1"/>
</dbReference>
<dbReference type="InterPro" id="IPR028098">
    <property type="entry name" value="Glyco_trans_4-like_N"/>
</dbReference>
<evidence type="ECO:0000259" key="2">
    <source>
        <dbReference type="Pfam" id="PF13477"/>
    </source>
</evidence>
<comment type="caution">
    <text evidence="3">The sequence shown here is derived from an EMBL/GenBank/DDBJ whole genome shotgun (WGS) entry which is preliminary data.</text>
</comment>
<dbReference type="EC" id="2.4.-.-" evidence="3"/>
<protein>
    <submittedName>
        <fullName evidence="3">Glycosyltransferase, group 1 family protein</fullName>
        <ecNumber evidence="3">2.4.-.-</ecNumber>
    </submittedName>
</protein>
<evidence type="ECO:0000259" key="1">
    <source>
        <dbReference type="Pfam" id="PF00534"/>
    </source>
</evidence>
<dbReference type="CDD" id="cd03808">
    <property type="entry name" value="GT4_CapM-like"/>
    <property type="match status" value="1"/>
</dbReference>
<dbReference type="EMBL" id="AWET01000024">
    <property type="protein sequence ID" value="ERK01656.1"/>
    <property type="molecule type" value="Genomic_DNA"/>
</dbReference>
<dbReference type="Pfam" id="PF13477">
    <property type="entry name" value="Glyco_trans_4_2"/>
    <property type="match status" value="1"/>
</dbReference>
<dbReference type="GO" id="GO:0016757">
    <property type="term" value="F:glycosyltransferase activity"/>
    <property type="evidence" value="ECO:0007669"/>
    <property type="project" value="UniProtKB-KW"/>
</dbReference>
<feature type="domain" description="Glycosyltransferase subfamily 4-like N-terminal" evidence="2">
    <location>
        <begin position="53"/>
        <end position="178"/>
    </location>
</feature>
<dbReference type="Pfam" id="PF00534">
    <property type="entry name" value="Glycos_transf_1"/>
    <property type="match status" value="1"/>
</dbReference>
<dbReference type="Gene3D" id="3.40.50.2000">
    <property type="entry name" value="Glycogen Phosphorylase B"/>
    <property type="match status" value="2"/>
</dbReference>
<dbReference type="InterPro" id="IPR001296">
    <property type="entry name" value="Glyco_trans_1"/>
</dbReference>
<evidence type="ECO:0000313" key="3">
    <source>
        <dbReference type="EMBL" id="ERK01656.1"/>
    </source>
</evidence>
<reference evidence="3 4" key="1">
    <citation type="submission" date="2013-08" db="EMBL/GenBank/DDBJ databases">
        <authorList>
            <person name="Durkin A.S."/>
            <person name="Haft D.R."/>
            <person name="McCorrison J."/>
            <person name="Torralba M."/>
            <person name="Gillis M."/>
            <person name="Haft D.H."/>
            <person name="Methe B."/>
            <person name="Sutton G."/>
            <person name="Nelson K.E."/>
        </authorList>
    </citation>
    <scope>NUCLEOTIDE SEQUENCE [LARGE SCALE GENOMIC DNA]</scope>
    <source>
        <strain evidence="3 4">F0068</strain>
    </source>
</reference>
<name>U2LBG9_9BACT</name>
<keyword evidence="4" id="KW-1185">Reference proteome</keyword>
<accession>U2LBG9</accession>
<evidence type="ECO:0000313" key="4">
    <source>
        <dbReference type="Proteomes" id="UP000016600"/>
    </source>
</evidence>
<keyword evidence="3" id="KW-0808">Transferase</keyword>
<keyword evidence="3" id="KW-0328">Glycosyltransferase</keyword>
<dbReference type="AlphaFoldDB" id="U2LBG9"/>
<gene>
    <name evidence="3" type="ORF">HMPREF1218_1494</name>
</gene>
<dbReference type="SUPFAM" id="SSF53756">
    <property type="entry name" value="UDP-Glycosyltransferase/glycogen phosphorylase"/>
    <property type="match status" value="1"/>
</dbReference>
<proteinExistence type="predicted"/>
<sequence>MDVYIALRKVLNYNALFVKCRCVGEFGFMDYNKKNILHVVNIYFVIPYFIGGQFRYFRQKGYNLHVVCSPSCYLKDYAKEQNFDYREIPVLRSIAPLQDIKSIIHICRYIKEKDIGIVVGHTPKGGLLAMLAGWLMRVPQRIYFRHGLVYQTAKGLKRFILITVDRIASRLATKIVCVSPSVLQHSIEDRLAPARKQLILGKGTCSGIDTQGKFNPANINARKLSEMKRQWGIAESDWVIGYTGRLVRDKGIIELVEAFRILKEYDPRFKLLLVGMFEIRDALPEDVQQDIRNDPQIVWTDFQNVDMEYFYSMMNVYVLASYREGFPTGVLEAQSMEVPVVTTRVTGCCDSIQEGVTGLFVQHNARELAACVFKIRDGKTEISGAQARAWVVDNFDNLKVWREIEKLFEDK</sequence>
<feature type="domain" description="Glycosyl transferase family 1" evidence="1">
    <location>
        <begin position="226"/>
        <end position="370"/>
    </location>
</feature>
<organism evidence="3 4">
    <name type="scientific">Hoylesella pleuritidis F0068</name>
    <dbReference type="NCBI Taxonomy" id="1081904"/>
    <lineage>
        <taxon>Bacteria</taxon>
        <taxon>Pseudomonadati</taxon>
        <taxon>Bacteroidota</taxon>
        <taxon>Bacteroidia</taxon>
        <taxon>Bacteroidales</taxon>
        <taxon>Prevotellaceae</taxon>
        <taxon>Hoylesella</taxon>
    </lineage>
</organism>
<dbReference type="PANTHER" id="PTHR45947">
    <property type="entry name" value="SULFOQUINOVOSYL TRANSFERASE SQD2"/>
    <property type="match status" value="1"/>
</dbReference>
<dbReference type="InterPro" id="IPR050194">
    <property type="entry name" value="Glycosyltransferase_grp1"/>
</dbReference>